<keyword evidence="4" id="KW-1185">Reference proteome</keyword>
<dbReference type="EMBL" id="UETB01000001">
    <property type="protein sequence ID" value="SSA36515.1"/>
    <property type="molecule type" value="Genomic_DNA"/>
</dbReference>
<protein>
    <recommendedName>
        <fullName evidence="2">Hypervirulence associated protein TUDOR domain-containing protein</fullName>
    </recommendedName>
</protein>
<dbReference type="Proteomes" id="UP000250222">
    <property type="component" value="Unassembled WGS sequence"/>
</dbReference>
<dbReference type="Gene3D" id="2.30.30.1060">
    <property type="match status" value="1"/>
</dbReference>
<dbReference type="Pfam" id="PF11160">
    <property type="entry name" value="Hva1_TUDOR"/>
    <property type="match status" value="1"/>
</dbReference>
<feature type="domain" description="Hypervirulence associated protein TUDOR" evidence="2">
    <location>
        <begin position="6"/>
        <end position="64"/>
    </location>
</feature>
<dbReference type="AlphaFoldDB" id="A0A2Y8ZX22"/>
<feature type="compositionally biased region" description="Basic and acidic residues" evidence="1">
    <location>
        <begin position="43"/>
        <end position="68"/>
    </location>
</feature>
<reference evidence="3 4" key="1">
    <citation type="submission" date="2016-10" db="EMBL/GenBank/DDBJ databases">
        <authorList>
            <person name="Cai Z."/>
        </authorList>
    </citation>
    <scope>NUCLEOTIDE SEQUENCE [LARGE SCALE GENOMIC DNA]</scope>
    <source>
        <strain evidence="3 4">CGMCC 1.10826</strain>
    </source>
</reference>
<feature type="region of interest" description="Disordered" evidence="1">
    <location>
        <begin position="40"/>
        <end position="68"/>
    </location>
</feature>
<dbReference type="OrthoDB" id="71751at2"/>
<sequence>MALSEGDRVSWNTPQGVTHGVVVDTRTKDFQLAGQHFTASEDEPMHIVESEKSGKRAAHRPEALTKEG</sequence>
<dbReference type="RefSeq" id="WP_110850705.1">
    <property type="nucleotide sequence ID" value="NZ_QKLZ01000001.1"/>
</dbReference>
<evidence type="ECO:0000256" key="1">
    <source>
        <dbReference type="SAM" id="MobiDB-lite"/>
    </source>
</evidence>
<gene>
    <name evidence="3" type="ORF">SAMN05216184_101178</name>
</gene>
<evidence type="ECO:0000313" key="3">
    <source>
        <dbReference type="EMBL" id="SSA36515.1"/>
    </source>
</evidence>
<name>A0A2Y8ZX22_9MICO</name>
<accession>A0A2Y8ZX22</accession>
<organism evidence="3 4">
    <name type="scientific">Georgenia satyanarayanai</name>
    <dbReference type="NCBI Taxonomy" id="860221"/>
    <lineage>
        <taxon>Bacteria</taxon>
        <taxon>Bacillati</taxon>
        <taxon>Actinomycetota</taxon>
        <taxon>Actinomycetes</taxon>
        <taxon>Micrococcales</taxon>
        <taxon>Bogoriellaceae</taxon>
        <taxon>Georgenia</taxon>
    </lineage>
</organism>
<dbReference type="InterPro" id="IPR021331">
    <property type="entry name" value="Hva1_TUDOR"/>
</dbReference>
<proteinExistence type="predicted"/>
<evidence type="ECO:0000259" key="2">
    <source>
        <dbReference type="Pfam" id="PF11160"/>
    </source>
</evidence>
<evidence type="ECO:0000313" key="4">
    <source>
        <dbReference type="Proteomes" id="UP000250222"/>
    </source>
</evidence>